<evidence type="ECO:0000313" key="3">
    <source>
        <dbReference type="Proteomes" id="UP000267049"/>
    </source>
</evidence>
<evidence type="ECO:0000313" key="2">
    <source>
        <dbReference type="EMBL" id="RNF82856.1"/>
    </source>
</evidence>
<feature type="compositionally biased region" description="Basic and acidic residues" evidence="1">
    <location>
        <begin position="271"/>
        <end position="285"/>
    </location>
</feature>
<proteinExistence type="predicted"/>
<dbReference type="Proteomes" id="UP000267049">
    <property type="component" value="Unassembled WGS sequence"/>
</dbReference>
<reference evidence="2 3" key="1">
    <citation type="submission" date="2018-11" db="EMBL/GenBank/DDBJ databases">
        <title>Lysobacter cryohumiis sp. nov., isolated from soil in the Tianshan Mountains, Xinjiang, China.</title>
        <authorList>
            <person name="Luo Y."/>
            <person name="Sheng H."/>
        </authorList>
    </citation>
    <scope>NUCLEOTIDE SEQUENCE [LARGE SCALE GENOMIC DNA]</scope>
    <source>
        <strain evidence="2 3">ZS60</strain>
    </source>
</reference>
<dbReference type="EMBL" id="RIBS01000006">
    <property type="protein sequence ID" value="RNF82856.1"/>
    <property type="molecule type" value="Genomic_DNA"/>
</dbReference>
<comment type="caution">
    <text evidence="2">The sequence shown here is derived from an EMBL/GenBank/DDBJ whole genome shotgun (WGS) entry which is preliminary data.</text>
</comment>
<accession>A0A3M8STQ1</accession>
<name>A0A3M8STQ1_9GAMM</name>
<dbReference type="AlphaFoldDB" id="A0A3M8STQ1"/>
<gene>
    <name evidence="2" type="ORF">EER27_13185</name>
</gene>
<dbReference type="OrthoDB" id="8778913at2"/>
<organism evidence="2 3">
    <name type="scientific">Montanilutibacter psychrotolerans</name>
    <dbReference type="NCBI Taxonomy" id="1327343"/>
    <lineage>
        <taxon>Bacteria</taxon>
        <taxon>Pseudomonadati</taxon>
        <taxon>Pseudomonadota</taxon>
        <taxon>Gammaproteobacteria</taxon>
        <taxon>Lysobacterales</taxon>
        <taxon>Lysobacteraceae</taxon>
        <taxon>Montanilutibacter</taxon>
    </lineage>
</organism>
<protein>
    <submittedName>
        <fullName evidence="2">Uncharacterized protein</fullName>
    </submittedName>
</protein>
<dbReference type="RefSeq" id="WP_123088589.1">
    <property type="nucleotide sequence ID" value="NZ_RIBS01000006.1"/>
</dbReference>
<feature type="region of interest" description="Disordered" evidence="1">
    <location>
        <begin position="264"/>
        <end position="285"/>
    </location>
</feature>
<keyword evidence="3" id="KW-1185">Reference proteome</keyword>
<sequence>MALTWEFDCDDAIDFADAIGHFDALGTQVLERDLDHSAHVLRRLCNNRRFLVEALHAQLQDMPTFERLNPYTPQVFMLHVGAHYAVRAAIWMPPAQRRSDGIFVYEQAHDHNFDLLTVGYLGPGYRTALFEYDHASTAGFVGETVPVRALGQQQLAQGRVMLYRGSRDIHVQFPCDDFSISLNVLSAKARPNRQFEFELAGDTPTTPATRARIRRVLSGPQPAMSSRLADALGVPAVPARLQYVADGAADSAIRLAFAKALASLTGGPNREPPHDDARAIDTDTW</sequence>
<evidence type="ECO:0000256" key="1">
    <source>
        <dbReference type="SAM" id="MobiDB-lite"/>
    </source>
</evidence>